<feature type="region of interest" description="Disordered" evidence="1">
    <location>
        <begin position="477"/>
        <end position="522"/>
    </location>
</feature>
<evidence type="ECO:0000313" key="5">
    <source>
        <dbReference type="Proteomes" id="UP001222325"/>
    </source>
</evidence>
<dbReference type="EMBL" id="JARJCN010000025">
    <property type="protein sequence ID" value="KAJ7088827.1"/>
    <property type="molecule type" value="Genomic_DNA"/>
</dbReference>
<protein>
    <recommendedName>
        <fullName evidence="3">DUF7223 domain-containing protein</fullName>
    </recommendedName>
</protein>
<dbReference type="Proteomes" id="UP001222325">
    <property type="component" value="Unassembled WGS sequence"/>
</dbReference>
<feature type="compositionally biased region" description="Acidic residues" evidence="1">
    <location>
        <begin position="481"/>
        <end position="502"/>
    </location>
</feature>
<feature type="chain" id="PRO_5042111658" description="DUF7223 domain-containing protein" evidence="2">
    <location>
        <begin position="18"/>
        <end position="672"/>
    </location>
</feature>
<evidence type="ECO:0000256" key="2">
    <source>
        <dbReference type="SAM" id="SignalP"/>
    </source>
</evidence>
<dbReference type="AlphaFoldDB" id="A0AAD6XS38"/>
<feature type="domain" description="DUF7223" evidence="3">
    <location>
        <begin position="261"/>
        <end position="457"/>
    </location>
</feature>
<gene>
    <name evidence="4" type="ORF">B0H15DRAFT_780532</name>
</gene>
<evidence type="ECO:0000313" key="4">
    <source>
        <dbReference type="EMBL" id="KAJ7088827.1"/>
    </source>
</evidence>
<feature type="compositionally biased region" description="Low complexity" evidence="1">
    <location>
        <begin position="508"/>
        <end position="522"/>
    </location>
</feature>
<reference evidence="4" key="1">
    <citation type="submission" date="2023-03" db="EMBL/GenBank/DDBJ databases">
        <title>Massive genome expansion in bonnet fungi (Mycena s.s.) driven by repeated elements and novel gene families across ecological guilds.</title>
        <authorList>
            <consortium name="Lawrence Berkeley National Laboratory"/>
            <person name="Harder C.B."/>
            <person name="Miyauchi S."/>
            <person name="Viragh M."/>
            <person name="Kuo A."/>
            <person name="Thoen E."/>
            <person name="Andreopoulos B."/>
            <person name="Lu D."/>
            <person name="Skrede I."/>
            <person name="Drula E."/>
            <person name="Henrissat B."/>
            <person name="Morin E."/>
            <person name="Kohler A."/>
            <person name="Barry K."/>
            <person name="LaButti K."/>
            <person name="Morin E."/>
            <person name="Salamov A."/>
            <person name="Lipzen A."/>
            <person name="Mereny Z."/>
            <person name="Hegedus B."/>
            <person name="Baldrian P."/>
            <person name="Stursova M."/>
            <person name="Weitz H."/>
            <person name="Taylor A."/>
            <person name="Grigoriev I.V."/>
            <person name="Nagy L.G."/>
            <person name="Martin F."/>
            <person name="Kauserud H."/>
        </authorList>
    </citation>
    <scope>NUCLEOTIDE SEQUENCE</scope>
    <source>
        <strain evidence="4">CBHHK173m</strain>
    </source>
</reference>
<sequence>MISSLLVIVPFLAGINAANDWKVPCISGSCSYDMPGTASGSLKIWGSEDAITDITTAADWHIIGCDPNALSQDIRLVCANPDDPDSKCGHLYQNIGAVNKLVRLPENCGASAFARISKAWVPEDQSIPASLQSRIVRRDGKQPVVKALALDTNFDAVDWSKTGVVNIAIQGANVPGAPTDIKTPGSRRASRSRRGFGDAIKCAPARSSSAFLPLLTHSFAAAVTDGVKNAAEKAKEAVKDAAGAAANNTINVNKAFDLKPLVFNKAVNLIDQSLSCGATSASLRVDMDANANAQASISVAATGTIVPPKMSSFGIVAGLTADVAGTLTMNADLSGRLDSGKINLVTLGVPGFSFPGILTIGPSFKVDAQIVGDVDVAMDMTVGINFNVKNAQLAFPPDAKNKPEEKAFSIGDTPLTLNAAPNVQATGTITAHLIPSLNLGVSALGNKAKAQIFLALDTNAALTMNLDASGDITKTAATDDTAAETTDETATDETATDGELEPIDNASTGGAATDDTAVPDGTTTSKSFGGCVQVDGAINVLAGAEGSFFGLFNKVKSVPLFNKNFRILNKCFGDQATAAKAEAETEKQAAAAEAADAAATIKNASADAAAADKTTDAAAPKRRSASSISVSRRASLGARAVLSCPIGGRKSKSSLTKGTVKSSAYVRYYHPI</sequence>
<dbReference type="InterPro" id="IPR055647">
    <property type="entry name" value="DUF7223"/>
</dbReference>
<feature type="signal peptide" evidence="2">
    <location>
        <begin position="1"/>
        <end position="17"/>
    </location>
</feature>
<name>A0AAD6XS38_9AGAR</name>
<keyword evidence="5" id="KW-1185">Reference proteome</keyword>
<dbReference type="Pfam" id="PF23865">
    <property type="entry name" value="DUF7223"/>
    <property type="match status" value="1"/>
</dbReference>
<keyword evidence="2" id="KW-0732">Signal</keyword>
<evidence type="ECO:0000259" key="3">
    <source>
        <dbReference type="Pfam" id="PF23865"/>
    </source>
</evidence>
<evidence type="ECO:0000256" key="1">
    <source>
        <dbReference type="SAM" id="MobiDB-lite"/>
    </source>
</evidence>
<organism evidence="4 5">
    <name type="scientific">Mycena belliarum</name>
    <dbReference type="NCBI Taxonomy" id="1033014"/>
    <lineage>
        <taxon>Eukaryota</taxon>
        <taxon>Fungi</taxon>
        <taxon>Dikarya</taxon>
        <taxon>Basidiomycota</taxon>
        <taxon>Agaricomycotina</taxon>
        <taxon>Agaricomycetes</taxon>
        <taxon>Agaricomycetidae</taxon>
        <taxon>Agaricales</taxon>
        <taxon>Marasmiineae</taxon>
        <taxon>Mycenaceae</taxon>
        <taxon>Mycena</taxon>
    </lineage>
</organism>
<comment type="caution">
    <text evidence="4">The sequence shown here is derived from an EMBL/GenBank/DDBJ whole genome shotgun (WGS) entry which is preliminary data.</text>
</comment>
<accession>A0AAD6XS38</accession>
<proteinExistence type="predicted"/>